<dbReference type="EMBL" id="JAESVA010000001">
    <property type="protein sequence ID" value="MCB8879169.1"/>
    <property type="molecule type" value="Genomic_DNA"/>
</dbReference>
<dbReference type="GO" id="GO:0008080">
    <property type="term" value="F:N-acetyltransferase activity"/>
    <property type="evidence" value="ECO:0007669"/>
    <property type="project" value="TreeGrafter"/>
</dbReference>
<gene>
    <name evidence="4" type="ORF">ACELLULO517_02900</name>
</gene>
<comment type="caution">
    <text evidence="4">The sequence shown here is derived from an EMBL/GenBank/DDBJ whole genome shotgun (WGS) entry which is preliminary data.</text>
</comment>
<evidence type="ECO:0000259" key="3">
    <source>
        <dbReference type="PROSITE" id="PS51186"/>
    </source>
</evidence>
<name>A0A963YXX3_9PROT</name>
<keyword evidence="1" id="KW-0808">Transferase</keyword>
<dbReference type="AlphaFoldDB" id="A0A963YXX3"/>
<evidence type="ECO:0000256" key="2">
    <source>
        <dbReference type="ARBA" id="ARBA00023315"/>
    </source>
</evidence>
<evidence type="ECO:0000256" key="1">
    <source>
        <dbReference type="ARBA" id="ARBA00022679"/>
    </source>
</evidence>
<evidence type="ECO:0000313" key="5">
    <source>
        <dbReference type="Proteomes" id="UP000721844"/>
    </source>
</evidence>
<dbReference type="InterPro" id="IPR000182">
    <property type="entry name" value="GNAT_dom"/>
</dbReference>
<proteinExistence type="predicted"/>
<dbReference type="PANTHER" id="PTHR10545:SF42">
    <property type="entry name" value="ACETYLTRANSFERASE"/>
    <property type="match status" value="1"/>
</dbReference>
<dbReference type="Gene3D" id="3.40.630.30">
    <property type="match status" value="1"/>
</dbReference>
<protein>
    <submittedName>
        <fullName evidence="4">GNAT family N-acetyltransferase</fullName>
    </submittedName>
</protein>
<accession>A0A963YXX3</accession>
<sequence length="149" mass="16753">MSAVRIVPMRPEDRDAWMPLWLGYQTFYEVSLSDLVTDTLWSRMLDAAEPVFAALAWDGEKAVGLVHFLYHRNTWTVGDLCYLNDLFTLPAMRGTGVGRALIAHCCDTAKAAGCESVYWHTHETNSTAQALYNKVAKRSGFIQYAHSYG</sequence>
<feature type="domain" description="N-acetyltransferase" evidence="3">
    <location>
        <begin position="4"/>
        <end position="149"/>
    </location>
</feature>
<dbReference type="InterPro" id="IPR016181">
    <property type="entry name" value="Acyl_CoA_acyltransferase"/>
</dbReference>
<dbReference type="InterPro" id="IPR051016">
    <property type="entry name" value="Diverse_Substrate_AcTransf"/>
</dbReference>
<dbReference type="Proteomes" id="UP000721844">
    <property type="component" value="Unassembled WGS sequence"/>
</dbReference>
<keyword evidence="5" id="KW-1185">Reference proteome</keyword>
<dbReference type="SUPFAM" id="SSF55729">
    <property type="entry name" value="Acyl-CoA N-acyltransferases (Nat)"/>
    <property type="match status" value="1"/>
</dbReference>
<dbReference type="Pfam" id="PF00583">
    <property type="entry name" value="Acetyltransf_1"/>
    <property type="match status" value="1"/>
</dbReference>
<evidence type="ECO:0000313" key="4">
    <source>
        <dbReference type="EMBL" id="MCB8879169.1"/>
    </source>
</evidence>
<dbReference type="PROSITE" id="PS51186">
    <property type="entry name" value="GNAT"/>
    <property type="match status" value="1"/>
</dbReference>
<keyword evidence="2" id="KW-0012">Acyltransferase</keyword>
<reference evidence="4 5" key="1">
    <citation type="journal article" date="2021" name="Microorganisms">
        <title>Acidisoma silvae sp. nov. and Acidisomacellulosilytica sp. nov., Two Acidophilic Bacteria Isolated from Decaying Wood, Hydrolyzing Cellulose and Producing Poly-3-hydroxybutyrate.</title>
        <authorList>
            <person name="Mieszkin S."/>
            <person name="Pouder E."/>
            <person name="Uroz S."/>
            <person name="Simon-Colin C."/>
            <person name="Alain K."/>
        </authorList>
    </citation>
    <scope>NUCLEOTIDE SEQUENCE [LARGE SCALE GENOMIC DNA]</scope>
    <source>
        <strain evidence="4 5">HW T5.17</strain>
    </source>
</reference>
<organism evidence="4 5">
    <name type="scientific">Acidisoma cellulosilyticum</name>
    <dbReference type="NCBI Taxonomy" id="2802395"/>
    <lineage>
        <taxon>Bacteria</taxon>
        <taxon>Pseudomonadati</taxon>
        <taxon>Pseudomonadota</taxon>
        <taxon>Alphaproteobacteria</taxon>
        <taxon>Acetobacterales</taxon>
        <taxon>Acidocellaceae</taxon>
        <taxon>Acidisoma</taxon>
    </lineage>
</organism>
<dbReference type="CDD" id="cd04301">
    <property type="entry name" value="NAT_SF"/>
    <property type="match status" value="1"/>
</dbReference>
<dbReference type="PANTHER" id="PTHR10545">
    <property type="entry name" value="DIAMINE N-ACETYLTRANSFERASE"/>
    <property type="match status" value="1"/>
</dbReference>